<keyword evidence="15" id="KW-0832">Ubl conjugation</keyword>
<evidence type="ECO:0000256" key="29">
    <source>
        <dbReference type="SAM" id="MobiDB-lite"/>
    </source>
</evidence>
<dbReference type="OrthoDB" id="2357150at2759"/>
<evidence type="ECO:0000259" key="32">
    <source>
        <dbReference type="PROSITE" id="PS50199"/>
    </source>
</evidence>
<dbReference type="GO" id="GO:0006457">
    <property type="term" value="P:protein folding"/>
    <property type="evidence" value="ECO:0007669"/>
    <property type="project" value="InterPro"/>
</dbReference>
<feature type="compositionally biased region" description="Acidic residues" evidence="29">
    <location>
        <begin position="2274"/>
        <end position="2286"/>
    </location>
</feature>
<accession>A0A8C4YGQ5</accession>
<dbReference type="InterPro" id="IPR022011">
    <property type="entry name" value="IR1-M"/>
</dbReference>
<protein>
    <recommendedName>
        <fullName evidence="24">E3 SUMO-protein ligase RanBP2</fullName>
    </recommendedName>
    <alternativeName>
        <fullName evidence="25">Ran-binding protein 2</fullName>
    </alternativeName>
</protein>
<evidence type="ECO:0000256" key="2">
    <source>
        <dbReference type="ARBA" id="ARBA00004567"/>
    </source>
</evidence>
<feature type="compositionally biased region" description="Basic and acidic residues" evidence="29">
    <location>
        <begin position="1151"/>
        <end position="1163"/>
    </location>
</feature>
<dbReference type="SUPFAM" id="SSF48452">
    <property type="entry name" value="TPR-like"/>
    <property type="match status" value="1"/>
</dbReference>
<evidence type="ECO:0000256" key="16">
    <source>
        <dbReference type="ARBA" id="ARBA00022884"/>
    </source>
</evidence>
<sequence length="3232" mass="361682">MRRSKAEVERYIASVQAAAPSPKEKSMKGFFFAKLYYEAKEYELAKRYISTYLNVQERDPKAHRFLGQLYEAEDNIEKAVGCYKRSVELNPTQKDLVLKIAELLCDNDVANGRTKYWVERASKLFPGSPAVYRLKEQLLDCKGEDGWNQLFDLIQSELYARPDDVYVNIKLVELYRSNKRLKDAVAHCREAEKKIAIRSSLQWCSCVVQTFKEYLESAQDSESEKSIWRSTNRDLLLAYSNLVIMTLSTREVQESRESLASFDHALQSVKPYVNGNDELSITFLEMRGHFYMYAGTLLLKMAQHSEKQWRAVSELAALCYLIAFQVPRPKTKLIKADQAGPDMLEMLACDRQSQSGHMLLNLSHGKQDFYKEIVESFANESGQSTLFDALFENGAPRERTFLGTDNIRNVSIQGPDHVELGRYDIGAVRVHNGCLQHLTWLGLQWNSMSVFPEIHKWLKQLFHLPQETSRLETNAPETICILDLEVFLLGVIFTSHLQLQETFNTHYSSHQPQFLPLPVSRQLCSERQRSWWDAVNNLIHKKTVPGTAAKLRLLVQHEINTLRALGKHGLQPALIVHWAKCLQKTGRNLNSFYDQREYIGRSVYYWKKVLPMLEIIKKKKSIPEPIDPLFKHFHSADIQVSQVAEYEEEAYIAFAMLDAVDGKTEDALLALEAIKNVVSYWNLAIIFQRKAEEIENDALSPQEQEECKSHLQKSRDYLLKIIDESFTDTSVIEKLPVSIETVKEMLDTVIQELGDYGEEESPVFKNGLSRTVDSEFKHSTPSPTKFSLSPSKSYKFSPKTPPRWAEDQKSLLQMICQQVEAIKNEMHEMKLNNSNSNLSHRWPAEGYGTDTMSDGYQGTQNFHGAPLTVATTGPSVYYSQSPAYNSQYLLRTAATNVTPTKAPVYGMNRLTPQQHIYAYQQPMHTPPLQNTSACIFPQEMYGGPLRFDSPATGILSPRGGDEYYNYSVPQASTNPPLPEPGYFTKPSIGPLVPKSAESKATEFGKSTFGQPVPTEGTKSSFTTPAQSAQPTTFKFNSNFKSNDGDFTFSSPQIVTQYPSAAFNSSESLLGLLTSDKPLQDDRYMGQKTVHDHTPGQRNAFSFGNKNISGISFTENLGQNQPKTSAFGKGDMFNFQDPGKPVFGTPSSDLANRSHETDGGSIHDADDDDDGPHFEPVVPLPDKVEVKTGEEDEEEFFCNRAKLFRFDTELKEWKERGIGNVKILRHKISGKIRLLMRREQILKICANHYINTDMKLQLNAGSDKSFVWHALDYADEFPKPEQLAIRFKTLEEAMLFKQKFEEVQNILRASGSNVDTPAVQSVGTIREIANQDSKEPCKTTPGALNFGFRFKKEEMWQCNVCLVKNSLTASQCSACQAPIQNTNSSVKGPDGKSSFTVTSAASAPISFSFGREIPSTCATSGFGEQFMLKKDQWACNVCLVRNEATDKNCSACQSPNPRNKEMHAVPLPDTFEAFKPHTDATHDKFGSVFAKNGGHWDCSVCLVRNEPTASKCVACQNPNRTNVPVFGQQASFKIGQGDVPNTTQNDFGAAFSKKGDQWDCSVCLVRNEARAINCVACQNPSSPSQPDVSTSTIQASATPGVDSTTDASKPQKSGFEGLFTRKEGQWDCKVCLVRNEPASSKCVACQNPNRTNMPVFDQQASFKIGQGDVLKTTQNDFGAAFSKKGDQWDCSVCLVRNEARAINCVACQNPNSPSQPDVSKSTIQASAAPGFGSTTDASKPQKSGFEGLFTRKEGQWDCNVCLVRNEGSSVTCAACQAPNPCNKPVADAPSTLTFGLKSKLSEPAGGQLGTGFKCDFSEKDFKFGHTEQGKAPSSFTFQIPSDTEVKSAKEGFSFSMPMPAGGFKFGIQEPSKNITKDEPPKESSNDFLNSGNEKEKRENSSKGVTGIQSHNVSNKLNSDLVFGQNSSTFTFADLAKNTSGEEFQFGKKDPNFKGFSGAGEKLFSSQSSKLAHKPNTSVDLEKEDDAYKTEDNDDIHFEPVVQMPEKVELVTGEEDETVLYSQRIKLFRFDPETSQWKERGVGNLKILKNEVNGKLRMLMRREQVLKVCANHWITTTMNLKSLSGSDKAWMWLASDFSDGDAKLEQLAAKFKTTEQAEEFKQKFEECQRLLLDIPLQTPHKLVDTGRTAQLIQKAEEMKSGLKDLKTFLTDDKTKLTEEENKNSTSASSTSDLIIKPHAESTGPTLEWDNYDLREEALDDSVNSSVYASPLASSPVRKNLFRFGESTTGFNFSFKSALSPSKSPAKQNQSRLSVGTDEESDLTQEEERDGQYFEPVVPLPDLVDVASGEENEQVVFSHRAKLFRYDKDASQWKERGIGDIKILQNYDNRQVRIVMRRDQVLKLCANHRITPDMNVQQMKGTERAWVWAACDFADGERKVELLAVRFKLQDVAESFKQIFDEAKHAQEKDTLITPLSSRASTPRESPCGRIAVAVLEETTRERTDLNQDGDTSDMTLEVSEMSSTSETPTKTVVSPPKFVFGSESVKSIFSNEKSKPFTFGNTSATGSLFGFSFNSPSKSKSEEDSSVSQNIMQRELELTVTEPQESYTANQKPTDNKEENYLVTSAAGSSTYTFKTLEKGFNFSLFKSNPMAFWTSTPSFQPDSKVERKKETDVELPSDVLIVYELTPTPGQRALADSLKLPSTFFCYKNKPGYLSEDDDDEDYEMAVKKLNGKLYPDDPKEHKTSKDPAQGIMGETEPENERECFIVWEKKPTPEEKAKAETLKLPSTFFCGVGSDTDEDNDNLEDFQTELKKVQEAKEFLENEVTSSTDIVCTSEAEVSVPSTTRCEEPDSTTESPPTSQTLSGTDDKPVDLSTKKENDPNLTESINQGSRAIAFGFDATSGLSFADLASNSGDFAFGSKDKNFKWENTGAAVFGVQPASKGDEDEDGSDEEVVHSDDIHFEPIVSLPEVEVKSGEEDEEILFKERAKLYRWDREVNQWKERGVGEIKILFHTQKKYYRILMRRDQVLKVCANHVITKTMNLKPLNTSNNALVWTATDYADGEAKVEQFAVRFKSQEMADSFKRRFEECQQNLSELQRAHVSLAAELSKETNPVVYFEVSADDEPLGHITMELFSNIVPRTAENFRALCTGEKGFGFKNSIFHRIVPDFVCQGGDITRHDGTGGRSIYGDAFEDENFEVKHTGPGLLSMANRGRDTNNSQFFITLKKAEHLDFKHVVFGFVKDGMDVVKKMESFGSPKGLMNRIVITDCGQI</sequence>
<evidence type="ECO:0000256" key="3">
    <source>
        <dbReference type="ARBA" id="ARBA00004718"/>
    </source>
</evidence>
<dbReference type="Gene3D" id="2.30.29.30">
    <property type="entry name" value="Pleckstrin-homology domain (PH domain)/Phosphotyrosine-binding domain (PTB)"/>
    <property type="match status" value="4"/>
</dbReference>
<dbReference type="GO" id="GO:0031965">
    <property type="term" value="C:nuclear membrane"/>
    <property type="evidence" value="ECO:0007669"/>
    <property type="project" value="UniProtKB-SubCell"/>
</dbReference>
<feature type="domain" description="RanBP2-type" evidence="32">
    <location>
        <begin position="1682"/>
        <end position="1712"/>
    </location>
</feature>
<keyword evidence="12" id="KW-0833">Ubl conjugation pathway</keyword>
<feature type="compositionally biased region" description="Low complexity" evidence="29">
    <location>
        <begin position="2254"/>
        <end position="2263"/>
    </location>
</feature>
<feature type="domain" description="RanBP2-type" evidence="32">
    <location>
        <begin position="1428"/>
        <end position="1457"/>
    </location>
</feature>
<dbReference type="SMART" id="SM00028">
    <property type="entry name" value="TPR"/>
    <property type="match status" value="1"/>
</dbReference>
<dbReference type="GO" id="GO:0005654">
    <property type="term" value="C:nucleoplasm"/>
    <property type="evidence" value="ECO:0007669"/>
    <property type="project" value="Ensembl"/>
</dbReference>
<feature type="domain" description="RanBD1" evidence="31">
    <location>
        <begin position="2920"/>
        <end position="3055"/>
    </location>
</feature>
<dbReference type="Pfam" id="PF00638">
    <property type="entry name" value="Ran_BP1"/>
    <property type="match status" value="4"/>
</dbReference>
<dbReference type="GO" id="GO:0061665">
    <property type="term" value="F:SUMO ligase activity"/>
    <property type="evidence" value="ECO:0007669"/>
    <property type="project" value="Ensembl"/>
</dbReference>
<evidence type="ECO:0000256" key="18">
    <source>
        <dbReference type="ARBA" id="ARBA00022990"/>
    </source>
</evidence>
<feature type="domain" description="RanBD1" evidence="31">
    <location>
        <begin position="1172"/>
        <end position="1308"/>
    </location>
</feature>
<dbReference type="CDD" id="cd01926">
    <property type="entry name" value="cyclophilin_ABH_like"/>
    <property type="match status" value="1"/>
</dbReference>
<feature type="region of interest" description="Disordered" evidence="29">
    <location>
        <begin position="1710"/>
        <end position="1743"/>
    </location>
</feature>
<keyword evidence="5" id="KW-0488">Methylation</keyword>
<keyword evidence="19" id="KW-0811">Translocation</keyword>
<feature type="compositionally biased region" description="Polar residues" evidence="29">
    <location>
        <begin position="2464"/>
        <end position="2490"/>
    </location>
</feature>
<feature type="region of interest" description="Disordered" evidence="29">
    <location>
        <begin position="1578"/>
        <end position="1615"/>
    </location>
</feature>
<evidence type="ECO:0000256" key="22">
    <source>
        <dbReference type="ARBA" id="ARBA00023242"/>
    </source>
</evidence>
<dbReference type="PROSITE" id="PS50072">
    <property type="entry name" value="CSA_PPIASE_2"/>
    <property type="match status" value="1"/>
</dbReference>
<dbReference type="GO" id="GO:0031267">
    <property type="term" value="F:small GTPase binding"/>
    <property type="evidence" value="ECO:0007669"/>
    <property type="project" value="Ensembl"/>
</dbReference>
<dbReference type="GO" id="GO:0006607">
    <property type="term" value="P:NLS-bearing protein import into nucleus"/>
    <property type="evidence" value="ECO:0007669"/>
    <property type="project" value="Ensembl"/>
</dbReference>
<evidence type="ECO:0000256" key="21">
    <source>
        <dbReference type="ARBA" id="ARBA00023157"/>
    </source>
</evidence>
<dbReference type="PROSITE" id="PS50005">
    <property type="entry name" value="TPR"/>
    <property type="match status" value="1"/>
</dbReference>
<dbReference type="GO" id="GO:0046832">
    <property type="term" value="P:negative regulation of RNA export from nucleus"/>
    <property type="evidence" value="ECO:0007669"/>
    <property type="project" value="Ensembl"/>
</dbReference>
<feature type="region of interest" description="Disordered" evidence="29">
    <location>
        <begin position="2457"/>
        <end position="2491"/>
    </location>
</feature>
<keyword evidence="6" id="KW-1017">Isopeptide bond</keyword>
<dbReference type="FunFam" id="4.10.1060.10:FF:000003">
    <property type="entry name" value="E3 SUMO-protein ligase RanBP2"/>
    <property type="match status" value="6"/>
</dbReference>
<feature type="region of interest" description="Disordered" evidence="29">
    <location>
        <begin position="2693"/>
        <end position="2720"/>
    </location>
</feature>
<dbReference type="SUPFAM" id="SSF50891">
    <property type="entry name" value="Cyclophilin-like"/>
    <property type="match status" value="1"/>
</dbReference>
<keyword evidence="18" id="KW-0007">Acetylation</keyword>
<evidence type="ECO:0000256" key="19">
    <source>
        <dbReference type="ARBA" id="ARBA00023132"/>
    </source>
</evidence>
<comment type="similarity">
    <text evidence="23">Belongs to the RanBP2 E3 ligase family.</text>
</comment>
<evidence type="ECO:0000313" key="34">
    <source>
        <dbReference type="Proteomes" id="UP000694390"/>
    </source>
</evidence>
<evidence type="ECO:0000256" key="8">
    <source>
        <dbReference type="ARBA" id="ARBA00022679"/>
    </source>
</evidence>
<dbReference type="PROSITE" id="PS01358">
    <property type="entry name" value="ZF_RANBP2_1"/>
    <property type="match status" value="7"/>
</dbReference>
<feature type="region of interest" description="Disordered" evidence="29">
    <location>
        <begin position="774"/>
        <end position="800"/>
    </location>
</feature>
<feature type="compositionally biased region" description="Polar residues" evidence="29">
    <location>
        <begin position="1731"/>
        <end position="1740"/>
    </location>
</feature>
<organism evidence="33 34">
    <name type="scientific">Gopherus evgoodei</name>
    <name type="common">Goodes thornscrub tortoise</name>
    <dbReference type="NCBI Taxonomy" id="1825980"/>
    <lineage>
        <taxon>Eukaryota</taxon>
        <taxon>Metazoa</taxon>
        <taxon>Chordata</taxon>
        <taxon>Craniata</taxon>
        <taxon>Vertebrata</taxon>
        <taxon>Euteleostomi</taxon>
        <taxon>Archelosauria</taxon>
        <taxon>Testudinata</taxon>
        <taxon>Testudines</taxon>
        <taxon>Cryptodira</taxon>
        <taxon>Durocryptodira</taxon>
        <taxon>Testudinoidea</taxon>
        <taxon>Testudinidae</taxon>
        <taxon>Gopherus</taxon>
    </lineage>
</organism>
<feature type="domain" description="RanBP2-type" evidence="32">
    <location>
        <begin position="1751"/>
        <end position="1780"/>
    </location>
</feature>
<keyword evidence="20" id="KW-0472">Membrane</keyword>
<evidence type="ECO:0000256" key="4">
    <source>
        <dbReference type="ARBA" id="ARBA00022448"/>
    </source>
</evidence>
<dbReference type="InterPro" id="IPR036443">
    <property type="entry name" value="Znf_RanBP2_sf"/>
</dbReference>
<dbReference type="GO" id="GO:0019209">
    <property type="term" value="F:kinase activator activity"/>
    <property type="evidence" value="ECO:0007669"/>
    <property type="project" value="Ensembl"/>
</dbReference>
<dbReference type="FunFam" id="1.25.40.10:FF:000114">
    <property type="entry name" value="E3 SUMO-protein ligase RanBP2 isoform X1"/>
    <property type="match status" value="1"/>
</dbReference>
<dbReference type="GO" id="GO:0005642">
    <property type="term" value="C:annulate lamellae"/>
    <property type="evidence" value="ECO:0007669"/>
    <property type="project" value="Ensembl"/>
</dbReference>
<keyword evidence="7" id="KW-0597">Phosphoprotein</keyword>
<dbReference type="GO" id="GO:0006111">
    <property type="term" value="P:regulation of gluconeogenesis"/>
    <property type="evidence" value="ECO:0007669"/>
    <property type="project" value="Ensembl"/>
</dbReference>
<dbReference type="GO" id="GO:0042405">
    <property type="term" value="C:nuclear inclusion body"/>
    <property type="evidence" value="ECO:0007669"/>
    <property type="project" value="Ensembl"/>
</dbReference>
<dbReference type="Pfam" id="PF00641">
    <property type="entry name" value="Zn_ribbon_RanBP"/>
    <property type="match status" value="7"/>
</dbReference>
<feature type="compositionally biased region" description="Polar residues" evidence="29">
    <location>
        <begin position="2181"/>
        <end position="2190"/>
    </location>
</feature>
<comment type="subcellular location">
    <subcellularLocation>
        <location evidence="1">Nucleus membrane</location>
    </subcellularLocation>
    <subcellularLocation>
        <location evidence="2">Nucleus</location>
        <location evidence="2">Nuclear pore complex</location>
    </subcellularLocation>
</comment>
<evidence type="ECO:0000259" key="30">
    <source>
        <dbReference type="PROSITE" id="PS50072"/>
    </source>
</evidence>
<feature type="compositionally biased region" description="Basic and acidic residues" evidence="29">
    <location>
        <begin position="1873"/>
        <end position="1883"/>
    </location>
</feature>
<dbReference type="InterPro" id="IPR001876">
    <property type="entry name" value="Znf_RanBP2"/>
</dbReference>
<feature type="domain" description="RanBD1" evidence="31">
    <location>
        <begin position="2290"/>
        <end position="2426"/>
    </location>
</feature>
<evidence type="ECO:0000256" key="5">
    <source>
        <dbReference type="ARBA" id="ARBA00022481"/>
    </source>
</evidence>
<feature type="region of interest" description="Disordered" evidence="29">
    <location>
        <begin position="1864"/>
        <end position="1909"/>
    </location>
</feature>
<keyword evidence="21" id="KW-1015">Disulfide bond</keyword>
<dbReference type="GO" id="GO:0005096">
    <property type="term" value="F:GTPase activator activity"/>
    <property type="evidence" value="ECO:0007669"/>
    <property type="project" value="TreeGrafter"/>
</dbReference>
<keyword evidence="13" id="KW-0509">mRNA transport</keyword>
<evidence type="ECO:0000256" key="15">
    <source>
        <dbReference type="ARBA" id="ARBA00022843"/>
    </source>
</evidence>
<dbReference type="PROSITE" id="PS50199">
    <property type="entry name" value="ZF_RANBP2_2"/>
    <property type="match status" value="7"/>
</dbReference>
<dbReference type="FunFam" id="2.40.100.10:FF:000020">
    <property type="entry name" value="E3 SUMO-protein ligase RanBP2"/>
    <property type="match status" value="1"/>
</dbReference>
<evidence type="ECO:0000256" key="12">
    <source>
        <dbReference type="ARBA" id="ARBA00022786"/>
    </source>
</evidence>
<dbReference type="GO" id="GO:0044615">
    <property type="term" value="C:nuclear pore nuclear basket"/>
    <property type="evidence" value="ECO:0007669"/>
    <property type="project" value="Ensembl"/>
</dbReference>
<keyword evidence="16" id="KW-0694">RNA-binding</keyword>
<dbReference type="InterPro" id="IPR045255">
    <property type="entry name" value="RanBP1-like"/>
</dbReference>
<evidence type="ECO:0000256" key="26">
    <source>
        <dbReference type="PROSITE-ProRule" id="PRU00322"/>
    </source>
</evidence>
<feature type="domain" description="RanBP2-type" evidence="32">
    <location>
        <begin position="1490"/>
        <end position="1520"/>
    </location>
</feature>
<feature type="region of interest" description="Disordered" evidence="29">
    <location>
        <begin position="2174"/>
        <end position="2205"/>
    </location>
</feature>
<dbReference type="FunFam" id="2.30.29.30:FF:000018">
    <property type="entry name" value="E3 SUMO-protein ligase RanBP2"/>
    <property type="match status" value="4"/>
</dbReference>
<keyword evidence="27" id="KW-0802">TPR repeat</keyword>
<evidence type="ECO:0000256" key="13">
    <source>
        <dbReference type="ARBA" id="ARBA00022816"/>
    </source>
</evidence>
<dbReference type="GO" id="GO:0002224">
    <property type="term" value="P:toll-like receptor signaling pathway"/>
    <property type="evidence" value="ECO:0007669"/>
    <property type="project" value="Ensembl"/>
</dbReference>
<evidence type="ECO:0000256" key="11">
    <source>
        <dbReference type="ARBA" id="ARBA00022771"/>
    </source>
</evidence>
<feature type="region of interest" description="Disordered" evidence="29">
    <location>
        <begin position="1142"/>
        <end position="1169"/>
    </location>
</feature>
<dbReference type="Gene3D" id="2.40.100.10">
    <property type="entry name" value="Cyclophilin-like"/>
    <property type="match status" value="1"/>
</dbReference>
<keyword evidence="14" id="KW-0862">Zinc</keyword>
<dbReference type="GO" id="GO:0051168">
    <property type="term" value="P:nuclear export"/>
    <property type="evidence" value="ECO:0007669"/>
    <property type="project" value="UniProtKB-ARBA"/>
</dbReference>
<dbReference type="Pfam" id="PF12185">
    <property type="entry name" value="IR1-M"/>
    <property type="match status" value="2"/>
</dbReference>
<dbReference type="PANTHER" id="PTHR23138">
    <property type="entry name" value="RAN BINDING PROTEIN"/>
    <property type="match status" value="1"/>
</dbReference>
<keyword evidence="8" id="KW-0808">Transferase</keyword>
<feature type="compositionally biased region" description="Polar residues" evidence="29">
    <location>
        <begin position="779"/>
        <end position="794"/>
    </location>
</feature>
<keyword evidence="34" id="KW-1185">Reference proteome</keyword>
<dbReference type="SMART" id="SM00547">
    <property type="entry name" value="ZnF_RBZ"/>
    <property type="match status" value="7"/>
</dbReference>
<dbReference type="GO" id="GO:0005829">
    <property type="term" value="C:cytosol"/>
    <property type="evidence" value="ECO:0007669"/>
    <property type="project" value="Ensembl"/>
</dbReference>
<dbReference type="InterPro" id="IPR019734">
    <property type="entry name" value="TPR_rpt"/>
</dbReference>
<dbReference type="GO" id="GO:0008270">
    <property type="term" value="F:zinc ion binding"/>
    <property type="evidence" value="ECO:0007669"/>
    <property type="project" value="UniProtKB-KW"/>
</dbReference>
<evidence type="ECO:0000256" key="24">
    <source>
        <dbReference type="ARBA" id="ARBA00070141"/>
    </source>
</evidence>
<dbReference type="GO" id="GO:0106068">
    <property type="term" value="C:SUMO ligase complex"/>
    <property type="evidence" value="ECO:0007669"/>
    <property type="project" value="Ensembl"/>
</dbReference>
<dbReference type="CDD" id="cd13177">
    <property type="entry name" value="RanBD2_RanBP2-like"/>
    <property type="match status" value="1"/>
</dbReference>
<proteinExistence type="inferred from homology"/>
<dbReference type="Proteomes" id="UP000694390">
    <property type="component" value="Unassembled WGS sequence"/>
</dbReference>
<reference evidence="33" key="2">
    <citation type="submission" date="2025-09" db="UniProtKB">
        <authorList>
            <consortium name="Ensembl"/>
        </authorList>
    </citation>
    <scope>IDENTIFICATION</scope>
</reference>
<feature type="region of interest" description="Disordered" evidence="29">
    <location>
        <begin position="2254"/>
        <end position="2289"/>
    </location>
</feature>
<dbReference type="Gene3D" id="1.25.40.10">
    <property type="entry name" value="Tetratricopeptide repeat domain"/>
    <property type="match status" value="1"/>
</dbReference>
<feature type="repeat" description="TPR" evidence="27">
    <location>
        <begin position="60"/>
        <end position="93"/>
    </location>
</feature>
<dbReference type="GO" id="GO:0051028">
    <property type="term" value="P:mRNA transport"/>
    <property type="evidence" value="ECO:0007669"/>
    <property type="project" value="UniProtKB-KW"/>
</dbReference>
<evidence type="ECO:0000256" key="25">
    <source>
        <dbReference type="ARBA" id="ARBA00081161"/>
    </source>
</evidence>
<feature type="compositionally biased region" description="Polar residues" evidence="29">
    <location>
        <begin position="2812"/>
        <end position="2824"/>
    </location>
</feature>
<keyword evidence="11 26" id="KW-0863">Zinc-finger</keyword>
<feature type="compositionally biased region" description="Basic and acidic residues" evidence="29">
    <location>
        <begin position="2694"/>
        <end position="2705"/>
    </location>
</feature>
<evidence type="ECO:0000256" key="28">
    <source>
        <dbReference type="SAM" id="Coils"/>
    </source>
</evidence>
<dbReference type="Pfam" id="PF00160">
    <property type="entry name" value="Pro_isomerase"/>
    <property type="match status" value="1"/>
</dbReference>
<evidence type="ECO:0000256" key="7">
    <source>
        <dbReference type="ARBA" id="ARBA00022553"/>
    </source>
</evidence>
<evidence type="ECO:0000313" key="33">
    <source>
        <dbReference type="Ensembl" id="ENSGEVP00005025513.1"/>
    </source>
</evidence>
<keyword evidence="22" id="KW-0539">Nucleus</keyword>
<feature type="domain" description="RanBD1" evidence="31">
    <location>
        <begin position="1995"/>
        <end position="2131"/>
    </location>
</feature>
<dbReference type="InterPro" id="IPR020892">
    <property type="entry name" value="Cyclophilin-type_PPIase_CS"/>
</dbReference>
<feature type="region of interest" description="Disordered" evidence="29">
    <location>
        <begin position="2795"/>
        <end position="2845"/>
    </location>
</feature>
<dbReference type="InterPro" id="IPR011993">
    <property type="entry name" value="PH-like_dom_sf"/>
</dbReference>
<dbReference type="Gene3D" id="4.10.1060.10">
    <property type="entry name" value="Zinc finger, RanBP2-type"/>
    <property type="match status" value="7"/>
</dbReference>
<evidence type="ECO:0000256" key="17">
    <source>
        <dbReference type="ARBA" id="ARBA00022927"/>
    </source>
</evidence>
<dbReference type="GO" id="GO:0051642">
    <property type="term" value="P:centrosome localization"/>
    <property type="evidence" value="ECO:0007669"/>
    <property type="project" value="Ensembl"/>
</dbReference>
<feature type="domain" description="RanBP2-type" evidence="32">
    <location>
        <begin position="1351"/>
        <end position="1380"/>
    </location>
</feature>
<evidence type="ECO:0000256" key="14">
    <source>
        <dbReference type="ARBA" id="ARBA00022833"/>
    </source>
</evidence>
<dbReference type="GeneTree" id="ENSGT00940000154389"/>
<dbReference type="GO" id="GO:0001678">
    <property type="term" value="P:intracellular glucose homeostasis"/>
    <property type="evidence" value="ECO:0007669"/>
    <property type="project" value="Ensembl"/>
</dbReference>
<gene>
    <name evidence="33" type="primary">RANBP2</name>
</gene>
<feature type="compositionally biased region" description="Basic and acidic residues" evidence="29">
    <location>
        <begin position="2825"/>
        <end position="2839"/>
    </location>
</feature>
<dbReference type="GO" id="GO:0016925">
    <property type="term" value="P:protein sumoylation"/>
    <property type="evidence" value="ECO:0007669"/>
    <property type="project" value="Ensembl"/>
</dbReference>
<evidence type="ECO:0000256" key="1">
    <source>
        <dbReference type="ARBA" id="ARBA00004126"/>
    </source>
</evidence>
<dbReference type="InterPro" id="IPR029000">
    <property type="entry name" value="Cyclophilin-like_dom_sf"/>
</dbReference>
<dbReference type="GO" id="GO:0045824">
    <property type="term" value="P:negative regulation of innate immune response"/>
    <property type="evidence" value="ECO:0007669"/>
    <property type="project" value="Ensembl"/>
</dbReference>
<feature type="region of interest" description="Disordered" evidence="29">
    <location>
        <begin position="1002"/>
        <end position="1028"/>
    </location>
</feature>
<dbReference type="GO" id="GO:0003755">
    <property type="term" value="F:peptidyl-prolyl cis-trans isomerase activity"/>
    <property type="evidence" value="ECO:0007669"/>
    <property type="project" value="InterPro"/>
</dbReference>
<feature type="domain" description="PPIase cyclophilin-type" evidence="30">
    <location>
        <begin position="3076"/>
        <end position="3231"/>
    </location>
</feature>
<dbReference type="Ensembl" id="ENSGEVT00005026820.1">
    <property type="protein sequence ID" value="ENSGEVP00005025513.1"/>
    <property type="gene ID" value="ENSGEVG00005018097.1"/>
</dbReference>
<evidence type="ECO:0000256" key="10">
    <source>
        <dbReference type="ARBA" id="ARBA00022737"/>
    </source>
</evidence>
<feature type="compositionally biased region" description="Polar residues" evidence="29">
    <location>
        <begin position="1578"/>
        <end position="1610"/>
    </location>
</feature>
<feature type="coiled-coil region" evidence="28">
    <location>
        <begin position="3039"/>
        <end position="3066"/>
    </location>
</feature>
<evidence type="ECO:0000256" key="27">
    <source>
        <dbReference type="PROSITE-ProRule" id="PRU00339"/>
    </source>
</evidence>
<name>A0A8C4YGQ5_9SAUR</name>
<feature type="compositionally biased region" description="Polar residues" evidence="29">
    <location>
        <begin position="1710"/>
        <end position="1724"/>
    </location>
</feature>
<keyword evidence="19" id="KW-0906">Nuclear pore complex</keyword>
<dbReference type="PROSITE" id="PS50196">
    <property type="entry name" value="RANBD1"/>
    <property type="match status" value="4"/>
</dbReference>
<dbReference type="PANTHER" id="PTHR23138:SF87">
    <property type="entry name" value="E3 SUMO-PROTEIN LIGASE RANBP2"/>
    <property type="match status" value="1"/>
</dbReference>
<dbReference type="InterPro" id="IPR011990">
    <property type="entry name" value="TPR-like_helical_dom_sf"/>
</dbReference>
<dbReference type="GO" id="GO:0044614">
    <property type="term" value="C:nuclear pore cytoplasmic filaments"/>
    <property type="evidence" value="ECO:0007669"/>
    <property type="project" value="Ensembl"/>
</dbReference>
<dbReference type="PROSITE" id="PS00170">
    <property type="entry name" value="CSA_PPIASE_1"/>
    <property type="match status" value="1"/>
</dbReference>
<feature type="compositionally biased region" description="Polar residues" evidence="29">
    <location>
        <begin position="1900"/>
        <end position="1909"/>
    </location>
</feature>
<evidence type="ECO:0000256" key="20">
    <source>
        <dbReference type="ARBA" id="ARBA00023136"/>
    </source>
</evidence>
<evidence type="ECO:0000259" key="31">
    <source>
        <dbReference type="PROSITE" id="PS50196"/>
    </source>
</evidence>
<reference evidence="33" key="1">
    <citation type="submission" date="2025-08" db="UniProtKB">
        <authorList>
            <consortium name="Ensembl"/>
        </authorList>
    </citation>
    <scope>IDENTIFICATION</scope>
</reference>
<dbReference type="GO" id="GO:0003723">
    <property type="term" value="F:RNA binding"/>
    <property type="evidence" value="ECO:0007669"/>
    <property type="project" value="UniProtKB-KW"/>
</dbReference>
<dbReference type="GO" id="GO:0002753">
    <property type="term" value="P:cytoplasmic pattern recognition receptor signaling pathway"/>
    <property type="evidence" value="ECO:0007669"/>
    <property type="project" value="Ensembl"/>
</dbReference>
<keyword evidence="28" id="KW-0175">Coiled coil</keyword>
<dbReference type="InterPro" id="IPR000156">
    <property type="entry name" value="Ran_bind_dom"/>
</dbReference>
<evidence type="ECO:0000256" key="23">
    <source>
        <dbReference type="ARBA" id="ARBA00061164"/>
    </source>
</evidence>
<feature type="compositionally biased region" description="Polar residues" evidence="29">
    <location>
        <begin position="1016"/>
        <end position="1028"/>
    </location>
</feature>
<comment type="pathway">
    <text evidence="3">Protein modification; protein sumoylation.</text>
</comment>
<evidence type="ECO:0000256" key="9">
    <source>
        <dbReference type="ARBA" id="ARBA00022723"/>
    </source>
</evidence>
<dbReference type="SUPFAM" id="SSF90209">
    <property type="entry name" value="Ran binding protein zinc finger-like"/>
    <property type="match status" value="6"/>
</dbReference>
<keyword evidence="17" id="KW-0653">Protein transport</keyword>
<dbReference type="PRINTS" id="PR00153">
    <property type="entry name" value="CSAPPISMRASE"/>
</dbReference>
<evidence type="ECO:0000256" key="6">
    <source>
        <dbReference type="ARBA" id="ARBA00022499"/>
    </source>
</evidence>
<dbReference type="SMART" id="SM00160">
    <property type="entry name" value="RanBD"/>
    <property type="match status" value="4"/>
</dbReference>
<keyword evidence="10" id="KW-0677">Repeat</keyword>
<dbReference type="InterPro" id="IPR002130">
    <property type="entry name" value="Cyclophilin-type_PPIase_dom"/>
</dbReference>
<keyword evidence="9" id="KW-0479">Metal-binding</keyword>
<keyword evidence="4" id="KW-0813">Transport</keyword>
<feature type="domain" description="RanBP2-type" evidence="32">
    <location>
        <begin position="1621"/>
        <end position="1650"/>
    </location>
</feature>
<dbReference type="SUPFAM" id="SSF50729">
    <property type="entry name" value="PH domain-like"/>
    <property type="match status" value="4"/>
</dbReference>
<feature type="domain" description="RanBP2-type" evidence="32">
    <location>
        <begin position="1552"/>
        <end position="1582"/>
    </location>
</feature>
<feature type="coiled-coil region" evidence="28">
    <location>
        <begin position="2756"/>
        <end position="2783"/>
    </location>
</feature>